<dbReference type="Proteomes" id="UP001056778">
    <property type="component" value="Chromosome 1"/>
</dbReference>
<reference evidence="1" key="1">
    <citation type="submission" date="2022-04" db="EMBL/GenBank/DDBJ databases">
        <title>Chromosome-scale genome assembly of Holotrichia oblita Faldermann.</title>
        <authorList>
            <person name="Rongchong L."/>
        </authorList>
    </citation>
    <scope>NUCLEOTIDE SEQUENCE</scope>
    <source>
        <strain evidence="1">81SQS9</strain>
    </source>
</reference>
<comment type="caution">
    <text evidence="1">The sequence shown here is derived from an EMBL/GenBank/DDBJ whole genome shotgun (WGS) entry which is preliminary data.</text>
</comment>
<gene>
    <name evidence="1" type="ORF">MML48_1g10116</name>
</gene>
<evidence type="ECO:0000313" key="1">
    <source>
        <dbReference type="EMBL" id="KAI4471721.1"/>
    </source>
</evidence>
<sequence>MHFKLLSQRYRLIQNTKKLFPAFRYLTLASQKMTEIQNFIFFDIETTGLPYEEYNKTRITEMCFVAVQGEHISLGVYPRVQNKLSLCFNPQKMISPIATELTGLSNELLEYQSTFNANTSEMIIKFLELHRKPLCLVAHNGDRFDYPILKAELHKTGCKLYDDILCIDSLEMFRQLDQPAITELKESSHDSTVSSIPEAEIPVELCDGFDAILCDAVESYEYESRTIEKAQITNETTPKKTVNVTHITDQRVIHDSLRDHLYFAPTPSNKTASFSDDSTKSNDNPPKARKRLDFGKRSYKLIDVYKRMTNKENDNAHFASADVDMLIHCAATLGQDFVAWANTHAKKLSEVPMMKPGVKLGS</sequence>
<name>A0ACB9TY51_HOLOL</name>
<keyword evidence="1" id="KW-0378">Hydrolase</keyword>
<evidence type="ECO:0000313" key="2">
    <source>
        <dbReference type="Proteomes" id="UP001056778"/>
    </source>
</evidence>
<organism evidence="1 2">
    <name type="scientific">Holotrichia oblita</name>
    <name type="common">Chafer beetle</name>
    <dbReference type="NCBI Taxonomy" id="644536"/>
    <lineage>
        <taxon>Eukaryota</taxon>
        <taxon>Metazoa</taxon>
        <taxon>Ecdysozoa</taxon>
        <taxon>Arthropoda</taxon>
        <taxon>Hexapoda</taxon>
        <taxon>Insecta</taxon>
        <taxon>Pterygota</taxon>
        <taxon>Neoptera</taxon>
        <taxon>Endopterygota</taxon>
        <taxon>Coleoptera</taxon>
        <taxon>Polyphaga</taxon>
        <taxon>Scarabaeiformia</taxon>
        <taxon>Scarabaeidae</taxon>
        <taxon>Melolonthinae</taxon>
        <taxon>Holotrichia</taxon>
    </lineage>
</organism>
<accession>A0ACB9TY51</accession>
<protein>
    <submittedName>
        <fullName evidence="1">Three prime repair exonuclease 1 2</fullName>
    </submittedName>
</protein>
<proteinExistence type="predicted"/>
<keyword evidence="1" id="KW-0540">Nuclease</keyword>
<keyword evidence="1" id="KW-0269">Exonuclease</keyword>
<dbReference type="EMBL" id="CM043015">
    <property type="protein sequence ID" value="KAI4471721.1"/>
    <property type="molecule type" value="Genomic_DNA"/>
</dbReference>
<keyword evidence="2" id="KW-1185">Reference proteome</keyword>